<evidence type="ECO:0000313" key="2">
    <source>
        <dbReference type="Proteomes" id="UP001589683"/>
    </source>
</evidence>
<dbReference type="RefSeq" id="WP_213888027.1">
    <property type="nucleotide sequence ID" value="NZ_JAGFNU010000002.1"/>
</dbReference>
<reference evidence="1 2" key="1">
    <citation type="submission" date="2024-09" db="EMBL/GenBank/DDBJ databases">
        <authorList>
            <person name="Sun Q."/>
            <person name="Mori K."/>
        </authorList>
    </citation>
    <scope>NUCLEOTIDE SEQUENCE [LARGE SCALE GENOMIC DNA]</scope>
    <source>
        <strain evidence="1 2">CECT 8726</strain>
    </source>
</reference>
<name>A0ABV5JFS6_9RHOB</name>
<organism evidence="1 2">
    <name type="scientific">Pseudohalocynthiibacter aestuariivivens</name>
    <dbReference type="NCBI Taxonomy" id="1591409"/>
    <lineage>
        <taxon>Bacteria</taxon>
        <taxon>Pseudomonadati</taxon>
        <taxon>Pseudomonadota</taxon>
        <taxon>Alphaproteobacteria</taxon>
        <taxon>Rhodobacterales</taxon>
        <taxon>Paracoccaceae</taxon>
        <taxon>Pseudohalocynthiibacter</taxon>
    </lineage>
</organism>
<keyword evidence="2" id="KW-1185">Reference proteome</keyword>
<sequence length="222" mass="24839">MKNLSEGQNIIPFSDYVQEVKHPALQQVDAYWEALRKNRLAPFRADVDPRGIEKALEYAFILERVAPGHARFRIAGMHLVTLMGMEVRGMPLATLFVPKARKPLSDTLEQVFTEPEKATLSLSAERGIGKPPIDGQLMLLPMKSDLGEISRVLGCLVSEGTTGRTPRRFHIGKISRRRIISDEKRNPATNPNALAFTETQMPYKQKGPDAMHPALRLVKSDT</sequence>
<gene>
    <name evidence="1" type="ORF">ACFFUT_11105</name>
</gene>
<dbReference type="InterPro" id="IPR009922">
    <property type="entry name" value="DUF1457"/>
</dbReference>
<dbReference type="Proteomes" id="UP001589683">
    <property type="component" value="Unassembled WGS sequence"/>
</dbReference>
<comment type="caution">
    <text evidence="1">The sequence shown here is derived from an EMBL/GenBank/DDBJ whole genome shotgun (WGS) entry which is preliminary data.</text>
</comment>
<proteinExistence type="predicted"/>
<protein>
    <submittedName>
        <fullName evidence="1">PAS domain-containing protein</fullName>
    </submittedName>
</protein>
<accession>A0ABV5JFS6</accession>
<evidence type="ECO:0000313" key="1">
    <source>
        <dbReference type="EMBL" id="MFB9232331.1"/>
    </source>
</evidence>
<dbReference type="EMBL" id="JBHMEA010000039">
    <property type="protein sequence ID" value="MFB9232331.1"/>
    <property type="molecule type" value="Genomic_DNA"/>
</dbReference>
<dbReference type="Pfam" id="PF07310">
    <property type="entry name" value="PAS_5"/>
    <property type="match status" value="1"/>
</dbReference>